<dbReference type="STRING" id="1798373.A2154_02865"/>
<feature type="compositionally biased region" description="Polar residues" evidence="1">
    <location>
        <begin position="98"/>
        <end position="112"/>
    </location>
</feature>
<protein>
    <submittedName>
        <fullName evidence="2">Uncharacterized protein</fullName>
    </submittedName>
</protein>
<feature type="region of interest" description="Disordered" evidence="1">
    <location>
        <begin position="63"/>
        <end position="84"/>
    </location>
</feature>
<proteinExistence type="predicted"/>
<organism evidence="2 3">
    <name type="scientific">Candidatus Gottesmanbacteria bacterium RBG_16_43_7</name>
    <dbReference type="NCBI Taxonomy" id="1798373"/>
    <lineage>
        <taxon>Bacteria</taxon>
        <taxon>Candidatus Gottesmaniibacteriota</taxon>
    </lineage>
</organism>
<gene>
    <name evidence="2" type="ORF">A2154_02865</name>
</gene>
<evidence type="ECO:0000313" key="3">
    <source>
        <dbReference type="Proteomes" id="UP000176854"/>
    </source>
</evidence>
<dbReference type="AlphaFoldDB" id="A0A1F5Z9I7"/>
<reference evidence="2 3" key="1">
    <citation type="journal article" date="2016" name="Nat. Commun.">
        <title>Thousands of microbial genomes shed light on interconnected biogeochemical processes in an aquifer system.</title>
        <authorList>
            <person name="Anantharaman K."/>
            <person name="Brown C.T."/>
            <person name="Hug L.A."/>
            <person name="Sharon I."/>
            <person name="Castelle C.J."/>
            <person name="Probst A.J."/>
            <person name="Thomas B.C."/>
            <person name="Singh A."/>
            <person name="Wilkins M.J."/>
            <person name="Karaoz U."/>
            <person name="Brodie E.L."/>
            <person name="Williams K.H."/>
            <person name="Hubbard S.S."/>
            <person name="Banfield J.F."/>
        </authorList>
    </citation>
    <scope>NUCLEOTIDE SEQUENCE [LARGE SCALE GENOMIC DNA]</scope>
</reference>
<feature type="region of interest" description="Disordered" evidence="1">
    <location>
        <begin position="98"/>
        <end position="149"/>
    </location>
</feature>
<evidence type="ECO:0000256" key="1">
    <source>
        <dbReference type="SAM" id="MobiDB-lite"/>
    </source>
</evidence>
<comment type="caution">
    <text evidence="2">The sequence shown here is derived from an EMBL/GenBank/DDBJ whole genome shotgun (WGS) entry which is preliminary data.</text>
</comment>
<dbReference type="EMBL" id="MFJC01000046">
    <property type="protein sequence ID" value="OGG08782.1"/>
    <property type="molecule type" value="Genomic_DNA"/>
</dbReference>
<name>A0A1F5Z9I7_9BACT</name>
<sequence>MKQNQLVLSAVAVLIFSFVILGVANAESYVIEDNTAGSQNSVNINQNNSQSIFQGNEAIFNNNNSANADTGGNTTDGGTVITGDATAESNTENRANLNNAYVNPCCSPTPTKKPSADGKKTPTPTPTTKPGNGKDGDGDGDGDGNGNGGGNGGVGGGAIMGISAASSDINSVLSLAGVICVLSGMGLSKIGKRS</sequence>
<dbReference type="Proteomes" id="UP000176854">
    <property type="component" value="Unassembled WGS sequence"/>
</dbReference>
<evidence type="ECO:0000313" key="2">
    <source>
        <dbReference type="EMBL" id="OGG08782.1"/>
    </source>
</evidence>
<accession>A0A1F5Z9I7</accession>